<organism evidence="2 3">
    <name type="scientific">Rhizoctonia solani</name>
    <dbReference type="NCBI Taxonomy" id="456999"/>
    <lineage>
        <taxon>Eukaryota</taxon>
        <taxon>Fungi</taxon>
        <taxon>Dikarya</taxon>
        <taxon>Basidiomycota</taxon>
        <taxon>Agaricomycotina</taxon>
        <taxon>Agaricomycetes</taxon>
        <taxon>Cantharellales</taxon>
        <taxon>Ceratobasidiaceae</taxon>
        <taxon>Rhizoctonia</taxon>
    </lineage>
</organism>
<evidence type="ECO:0000313" key="2">
    <source>
        <dbReference type="EMBL" id="CAE6440863.1"/>
    </source>
</evidence>
<reference evidence="2" key="1">
    <citation type="submission" date="2021-01" db="EMBL/GenBank/DDBJ databases">
        <authorList>
            <person name="Kaushik A."/>
        </authorList>
    </citation>
    <scope>NUCLEOTIDE SEQUENCE</scope>
    <source>
        <strain evidence="2">AG1-1C</strain>
    </source>
</reference>
<feature type="region of interest" description="Disordered" evidence="1">
    <location>
        <begin position="1"/>
        <end position="33"/>
    </location>
</feature>
<sequence length="54" mass="5969">LAEPEEDKALNLPPPATAKDPNDDEDIAEESKTLSQKPIPVLKLLICLENFIKL</sequence>
<dbReference type="Proteomes" id="UP000663846">
    <property type="component" value="Unassembled WGS sequence"/>
</dbReference>
<evidence type="ECO:0000313" key="3">
    <source>
        <dbReference type="Proteomes" id="UP000663846"/>
    </source>
</evidence>
<evidence type="ECO:0000256" key="1">
    <source>
        <dbReference type="SAM" id="MobiDB-lite"/>
    </source>
</evidence>
<name>A0A8H3AUP2_9AGAM</name>
<comment type="caution">
    <text evidence="2">The sequence shown here is derived from an EMBL/GenBank/DDBJ whole genome shotgun (WGS) entry which is preliminary data.</text>
</comment>
<dbReference type="AlphaFoldDB" id="A0A8H3AUP2"/>
<proteinExistence type="predicted"/>
<dbReference type="EMBL" id="CAJMWS010000394">
    <property type="protein sequence ID" value="CAE6440863.1"/>
    <property type="molecule type" value="Genomic_DNA"/>
</dbReference>
<protein>
    <submittedName>
        <fullName evidence="2">Uncharacterized protein</fullName>
    </submittedName>
</protein>
<accession>A0A8H3AUP2</accession>
<feature type="non-terminal residue" evidence="2">
    <location>
        <position position="1"/>
    </location>
</feature>
<gene>
    <name evidence="2" type="ORF">RDB_LOCUS129548</name>
</gene>